<feature type="region of interest" description="Disordered" evidence="7">
    <location>
        <begin position="228"/>
        <end position="249"/>
    </location>
</feature>
<feature type="transmembrane region" description="Helical" evidence="8">
    <location>
        <begin position="201"/>
        <end position="219"/>
    </location>
</feature>
<feature type="transmembrane region" description="Helical" evidence="8">
    <location>
        <begin position="109"/>
        <end position="134"/>
    </location>
</feature>
<evidence type="ECO:0000256" key="5">
    <source>
        <dbReference type="ARBA" id="ARBA00023065"/>
    </source>
</evidence>
<dbReference type="EMBL" id="JALLBG020000107">
    <property type="protein sequence ID" value="KAL3764361.1"/>
    <property type="molecule type" value="Genomic_DNA"/>
</dbReference>
<dbReference type="PANTHER" id="PTHR31503:SF22">
    <property type="entry name" value="VACUOLAR CALCIUM ION TRANSPORTER"/>
    <property type="match status" value="1"/>
</dbReference>
<evidence type="ECO:0000256" key="1">
    <source>
        <dbReference type="ARBA" id="ARBA00004127"/>
    </source>
</evidence>
<evidence type="ECO:0000259" key="9">
    <source>
        <dbReference type="Pfam" id="PF01699"/>
    </source>
</evidence>
<dbReference type="PANTHER" id="PTHR31503">
    <property type="entry name" value="VACUOLAR CALCIUM ION TRANSPORTER"/>
    <property type="match status" value="1"/>
</dbReference>
<reference evidence="10 11" key="1">
    <citation type="submission" date="2024-10" db="EMBL/GenBank/DDBJ databases">
        <title>Updated reference genomes for cyclostephanoid diatoms.</title>
        <authorList>
            <person name="Roberts W.R."/>
            <person name="Alverson A.J."/>
        </authorList>
    </citation>
    <scope>NUCLEOTIDE SEQUENCE [LARGE SCALE GENOMIC DNA]</scope>
    <source>
        <strain evidence="10 11">AJA232-27</strain>
    </source>
</reference>
<dbReference type="Gene3D" id="1.20.1420.30">
    <property type="entry name" value="NCX, central ion-binding region"/>
    <property type="match status" value="2"/>
</dbReference>
<keyword evidence="6 8" id="KW-0472">Membrane</keyword>
<proteinExistence type="predicted"/>
<keyword evidence="5" id="KW-0406">Ion transport</keyword>
<comment type="subcellular location">
    <subcellularLocation>
        <location evidence="1">Endomembrane system</location>
        <topology evidence="1">Multi-pass membrane protein</topology>
    </subcellularLocation>
</comment>
<organism evidence="10 11">
    <name type="scientific">Discostella pseudostelligera</name>
    <dbReference type="NCBI Taxonomy" id="259834"/>
    <lineage>
        <taxon>Eukaryota</taxon>
        <taxon>Sar</taxon>
        <taxon>Stramenopiles</taxon>
        <taxon>Ochrophyta</taxon>
        <taxon>Bacillariophyta</taxon>
        <taxon>Coscinodiscophyceae</taxon>
        <taxon>Thalassiosirophycidae</taxon>
        <taxon>Stephanodiscales</taxon>
        <taxon>Stephanodiscaceae</taxon>
        <taxon>Discostella</taxon>
    </lineage>
</organism>
<evidence type="ECO:0000256" key="6">
    <source>
        <dbReference type="ARBA" id="ARBA00023136"/>
    </source>
</evidence>
<keyword evidence="4 8" id="KW-1133">Transmembrane helix</keyword>
<accession>A0ABD3MQY6</accession>
<feature type="domain" description="Sodium/calcium exchanger membrane region" evidence="9">
    <location>
        <begin position="47"/>
        <end position="221"/>
    </location>
</feature>
<dbReference type="GO" id="GO:0005774">
    <property type="term" value="C:vacuolar membrane"/>
    <property type="evidence" value="ECO:0007669"/>
    <property type="project" value="UniProtKB-ARBA"/>
</dbReference>
<evidence type="ECO:0000313" key="10">
    <source>
        <dbReference type="EMBL" id="KAL3764361.1"/>
    </source>
</evidence>
<protein>
    <recommendedName>
        <fullName evidence="9">Sodium/calcium exchanger membrane region domain-containing protein</fullName>
    </recommendedName>
</protein>
<dbReference type="InterPro" id="IPR044880">
    <property type="entry name" value="NCX_ion-bd_dom_sf"/>
</dbReference>
<feature type="compositionally biased region" description="Acidic residues" evidence="7">
    <location>
        <begin position="228"/>
        <end position="245"/>
    </location>
</feature>
<evidence type="ECO:0000256" key="4">
    <source>
        <dbReference type="ARBA" id="ARBA00022989"/>
    </source>
</evidence>
<gene>
    <name evidence="10" type="ORF">ACHAWU_005999</name>
</gene>
<feature type="transmembrane region" description="Helical" evidence="8">
    <location>
        <begin position="412"/>
        <end position="432"/>
    </location>
</feature>
<feature type="domain" description="Sodium/calcium exchanger membrane region" evidence="9">
    <location>
        <begin position="414"/>
        <end position="555"/>
    </location>
</feature>
<feature type="transmembrane region" description="Helical" evidence="8">
    <location>
        <begin position="25"/>
        <end position="57"/>
    </location>
</feature>
<feature type="region of interest" description="Disordered" evidence="7">
    <location>
        <begin position="303"/>
        <end position="389"/>
    </location>
</feature>
<evidence type="ECO:0000313" key="11">
    <source>
        <dbReference type="Proteomes" id="UP001530293"/>
    </source>
</evidence>
<evidence type="ECO:0000256" key="3">
    <source>
        <dbReference type="ARBA" id="ARBA00022692"/>
    </source>
</evidence>
<dbReference type="InterPro" id="IPR004837">
    <property type="entry name" value="NaCa_Exmemb"/>
</dbReference>
<dbReference type="AlphaFoldDB" id="A0ABD3MQY6"/>
<dbReference type="GO" id="GO:0015369">
    <property type="term" value="F:calcium:proton antiporter activity"/>
    <property type="evidence" value="ECO:0007669"/>
    <property type="project" value="UniProtKB-ARBA"/>
</dbReference>
<dbReference type="Proteomes" id="UP001530293">
    <property type="component" value="Unassembled WGS sequence"/>
</dbReference>
<feature type="compositionally biased region" description="Polar residues" evidence="7">
    <location>
        <begin position="326"/>
        <end position="340"/>
    </location>
</feature>
<feature type="transmembrane region" description="Helical" evidence="8">
    <location>
        <begin position="510"/>
        <end position="531"/>
    </location>
</feature>
<evidence type="ECO:0000256" key="8">
    <source>
        <dbReference type="SAM" id="Phobius"/>
    </source>
</evidence>
<sequence length="586" mass="64636">MIHHHHPSLHKELLFSTELIFRTKLAWLLLFGPIALLGATGIFGPSACFIFAGLTLIPLAERLSFVTEEVACHTSQTIGALLNATFGNAPELLISSAALREGFYRVVQLTLLGSILTNLLFVFGLSCLVGGLRYQVQELRIVSGNASIGMLMLAVSGLALPAALMLSNEMISKTQEREYIDKNGDGISDINDGPTYSMIGFSRFNAILMISGYLLYLLFQLGSHRDEFEDADEDDDEEEAEDDAHEGEGHLMQSHAIHTKQKAQQNVYCYRLFRRLRRWGADDEDEDTKILYDGLTTIEMEGSPKKSRALGTNKSVLPGHILRPNANPQSRSVVNGISNGNDEEASTSNSSSNRRRVGLLSDRGIDPEVAAPSEQPRRPSNGRKSHCSDGSESYIFPLDLPREEETHMSFRAGLFWLFMLTISISAMSDILVDTIDAFAFRMNISEVFTSLVILPYFSNIAEQVSALLFAYRNEMDLVIGITVGSAVQIALFVLPGSVLIGWAMDRSMSLFFRGFETCCLIFGVVSVAIVLQGKTTNWLSGAYLLGVYFMIAAGFYYHELENLTIDGDLLTPHNQTSPTTAANEGY</sequence>
<feature type="transmembrane region" description="Helical" evidence="8">
    <location>
        <begin position="538"/>
        <end position="557"/>
    </location>
</feature>
<feature type="transmembrane region" description="Helical" evidence="8">
    <location>
        <begin position="146"/>
        <end position="166"/>
    </location>
</feature>
<name>A0ABD3MQY6_9STRA</name>
<dbReference type="InterPro" id="IPR004713">
    <property type="entry name" value="CaH_exchang"/>
</dbReference>
<evidence type="ECO:0000256" key="2">
    <source>
        <dbReference type="ARBA" id="ARBA00022448"/>
    </source>
</evidence>
<keyword evidence="3 8" id="KW-0812">Transmembrane</keyword>
<feature type="transmembrane region" description="Helical" evidence="8">
    <location>
        <begin position="477"/>
        <end position="504"/>
    </location>
</feature>
<dbReference type="GO" id="GO:0012505">
    <property type="term" value="C:endomembrane system"/>
    <property type="evidence" value="ECO:0007669"/>
    <property type="project" value="UniProtKB-SubCell"/>
</dbReference>
<comment type="caution">
    <text evidence="10">The sequence shown here is derived from an EMBL/GenBank/DDBJ whole genome shotgun (WGS) entry which is preliminary data.</text>
</comment>
<keyword evidence="2" id="KW-0813">Transport</keyword>
<keyword evidence="11" id="KW-1185">Reference proteome</keyword>
<dbReference type="Pfam" id="PF01699">
    <property type="entry name" value="Na_Ca_ex"/>
    <property type="match status" value="2"/>
</dbReference>
<evidence type="ECO:0000256" key="7">
    <source>
        <dbReference type="SAM" id="MobiDB-lite"/>
    </source>
</evidence>